<protein>
    <recommendedName>
        <fullName evidence="7">Protein kinase domain-containing protein</fullName>
    </recommendedName>
</protein>
<dbReference type="EMBL" id="CM007901">
    <property type="protein sequence ID" value="OTG04140.1"/>
    <property type="molecule type" value="Genomic_DNA"/>
</dbReference>
<evidence type="ECO:0000256" key="4">
    <source>
        <dbReference type="ARBA" id="ARBA00022741"/>
    </source>
</evidence>
<gene>
    <name evidence="10" type="ORF">HannXRQ_Chr12g0359041</name>
    <name evidence="11" type="ORF">HannXRQ_Chr12g0359051</name>
    <name evidence="8" type="ORF">HanXRQr2_Chr12g0526951</name>
    <name evidence="9" type="ORF">HanXRQr2_Chr12g0526961</name>
</gene>
<reference evidence="8" key="3">
    <citation type="submission" date="2020-06" db="EMBL/GenBank/DDBJ databases">
        <title>Helianthus annuus Genome sequencing and assembly Release 2.</title>
        <authorList>
            <person name="Gouzy J."/>
            <person name="Langlade N."/>
            <person name="Munos S."/>
        </authorList>
    </citation>
    <scope>NUCLEOTIDE SEQUENCE</scope>
    <source>
        <tissue evidence="8">Leaves</tissue>
    </source>
</reference>
<evidence type="ECO:0000313" key="10">
    <source>
        <dbReference type="EMBL" id="OTG04139.1"/>
    </source>
</evidence>
<dbReference type="EMBL" id="MNCJ02000327">
    <property type="protein sequence ID" value="KAF5776680.1"/>
    <property type="molecule type" value="Genomic_DNA"/>
</dbReference>
<accession>A0A251SZ81</accession>
<evidence type="ECO:0000256" key="3">
    <source>
        <dbReference type="ARBA" id="ARBA00022679"/>
    </source>
</evidence>
<dbReference type="STRING" id="4232.A0A251SZ81"/>
<dbReference type="PANTHER" id="PTHR24349">
    <property type="entry name" value="SERINE/THREONINE-PROTEIN KINASE"/>
    <property type="match status" value="1"/>
</dbReference>
<organism evidence="11 12">
    <name type="scientific">Helianthus annuus</name>
    <name type="common">Common sunflower</name>
    <dbReference type="NCBI Taxonomy" id="4232"/>
    <lineage>
        <taxon>Eukaryota</taxon>
        <taxon>Viridiplantae</taxon>
        <taxon>Streptophyta</taxon>
        <taxon>Embryophyta</taxon>
        <taxon>Tracheophyta</taxon>
        <taxon>Spermatophyta</taxon>
        <taxon>Magnoliopsida</taxon>
        <taxon>eudicotyledons</taxon>
        <taxon>Gunneridae</taxon>
        <taxon>Pentapetalae</taxon>
        <taxon>asterids</taxon>
        <taxon>campanulids</taxon>
        <taxon>Asterales</taxon>
        <taxon>Asteraceae</taxon>
        <taxon>Asteroideae</taxon>
        <taxon>Heliantheae alliance</taxon>
        <taxon>Heliantheae</taxon>
        <taxon>Helianthus</taxon>
    </lineage>
</organism>
<dbReference type="InterPro" id="IPR000719">
    <property type="entry name" value="Prot_kinase_dom"/>
</dbReference>
<name>A0A251SZ81_HELAN</name>
<evidence type="ECO:0000256" key="5">
    <source>
        <dbReference type="ARBA" id="ARBA00022777"/>
    </source>
</evidence>
<evidence type="ECO:0000256" key="1">
    <source>
        <dbReference type="ARBA" id="ARBA00005354"/>
    </source>
</evidence>
<keyword evidence="3 8" id="KW-0808">Transferase</keyword>
<reference evidence="11" key="2">
    <citation type="submission" date="2017-02" db="EMBL/GenBank/DDBJ databases">
        <title>Sunflower complete genome.</title>
        <authorList>
            <person name="Langlade N."/>
            <person name="Munos S."/>
        </authorList>
    </citation>
    <scope>NUCLEOTIDE SEQUENCE [LARGE SCALE GENOMIC DNA]</scope>
    <source>
        <tissue evidence="11">Leaves</tissue>
    </source>
</reference>
<feature type="domain" description="Protein kinase" evidence="7">
    <location>
        <begin position="1"/>
        <end position="115"/>
    </location>
</feature>
<dbReference type="InterPro" id="IPR011009">
    <property type="entry name" value="Kinase-like_dom_sf"/>
</dbReference>
<reference evidence="8 12" key="1">
    <citation type="journal article" date="2017" name="Nature">
        <title>The sunflower genome provides insights into oil metabolism, flowering and Asterid evolution.</title>
        <authorList>
            <person name="Badouin H."/>
            <person name="Gouzy J."/>
            <person name="Grassa C.J."/>
            <person name="Murat F."/>
            <person name="Staton S.E."/>
            <person name="Cottret L."/>
            <person name="Lelandais-Briere C."/>
            <person name="Owens G.L."/>
            <person name="Carrere S."/>
            <person name="Mayjonade B."/>
            <person name="Legrand L."/>
            <person name="Gill N."/>
            <person name="Kane N.C."/>
            <person name="Bowers J.E."/>
            <person name="Hubner S."/>
            <person name="Bellec A."/>
            <person name="Berard A."/>
            <person name="Berges H."/>
            <person name="Blanchet N."/>
            <person name="Boniface M.C."/>
            <person name="Brunel D."/>
            <person name="Catrice O."/>
            <person name="Chaidir N."/>
            <person name="Claudel C."/>
            <person name="Donnadieu C."/>
            <person name="Faraut T."/>
            <person name="Fievet G."/>
            <person name="Helmstetter N."/>
            <person name="King M."/>
            <person name="Knapp S.J."/>
            <person name="Lai Z."/>
            <person name="Le Paslier M.C."/>
            <person name="Lippi Y."/>
            <person name="Lorenzon L."/>
            <person name="Mandel J.R."/>
            <person name="Marage G."/>
            <person name="Marchand G."/>
            <person name="Marquand E."/>
            <person name="Bret-Mestries E."/>
            <person name="Morien E."/>
            <person name="Nambeesan S."/>
            <person name="Nguyen T."/>
            <person name="Pegot-Espagnet P."/>
            <person name="Pouilly N."/>
            <person name="Raftis F."/>
            <person name="Sallet E."/>
            <person name="Schiex T."/>
            <person name="Thomas J."/>
            <person name="Vandecasteele C."/>
            <person name="Vares D."/>
            <person name="Vear F."/>
            <person name="Vautrin S."/>
            <person name="Crespi M."/>
            <person name="Mangin B."/>
            <person name="Burke J.M."/>
            <person name="Salse J."/>
            <person name="Munos S."/>
            <person name="Vincourt P."/>
            <person name="Rieseberg L.H."/>
            <person name="Langlade N.B."/>
        </authorList>
    </citation>
    <scope>NUCLEOTIDE SEQUENCE [LARGE SCALE GENOMIC DNA]</scope>
    <source>
        <strain evidence="12">cv. SF193</strain>
        <tissue evidence="8">Leaves</tissue>
    </source>
</reference>
<dbReference type="PROSITE" id="PS50011">
    <property type="entry name" value="PROTEIN_KINASE_DOM"/>
    <property type="match status" value="1"/>
</dbReference>
<evidence type="ECO:0000256" key="2">
    <source>
        <dbReference type="ARBA" id="ARBA00022527"/>
    </source>
</evidence>
<evidence type="ECO:0000313" key="12">
    <source>
        <dbReference type="Proteomes" id="UP000215914"/>
    </source>
</evidence>
<evidence type="ECO:0000313" key="11">
    <source>
        <dbReference type="EMBL" id="OTG04140.1"/>
    </source>
</evidence>
<keyword evidence="2" id="KW-0723">Serine/threonine-protein kinase</keyword>
<keyword evidence="5" id="KW-0418">Kinase</keyword>
<keyword evidence="6" id="KW-0067">ATP-binding</keyword>
<dbReference type="Gene3D" id="1.10.510.10">
    <property type="entry name" value="Transferase(Phosphotransferase) domain 1"/>
    <property type="match status" value="1"/>
</dbReference>
<dbReference type="EMBL" id="MNCJ02000327">
    <property type="protein sequence ID" value="KAF5776681.1"/>
    <property type="molecule type" value="Genomic_DNA"/>
</dbReference>
<dbReference type="Gramene" id="mRNA:HanXRQr2_Chr12g0526951">
    <property type="protein sequence ID" value="CDS:HanXRQr2_Chr12g0526951.1"/>
    <property type="gene ID" value="HanXRQr2_Chr12g0526951"/>
</dbReference>
<dbReference type="Gramene" id="mRNA:HanXRQr2_Chr12g0526961">
    <property type="protein sequence ID" value="CDS:HanXRQr2_Chr12g0526961.1"/>
    <property type="gene ID" value="HanXRQr2_Chr12g0526961"/>
</dbReference>
<proteinExistence type="inferred from homology"/>
<dbReference type="InterPro" id="IPR050205">
    <property type="entry name" value="CDPK_Ser/Thr_kinases"/>
</dbReference>
<dbReference type="Proteomes" id="UP000215914">
    <property type="component" value="Chromosome 12"/>
</dbReference>
<dbReference type="InterPro" id="IPR008271">
    <property type="entry name" value="Ser/Thr_kinase_AS"/>
</dbReference>
<evidence type="ECO:0000313" key="8">
    <source>
        <dbReference type="EMBL" id="KAF5776680.1"/>
    </source>
</evidence>
<dbReference type="SUPFAM" id="SSF56112">
    <property type="entry name" value="Protein kinase-like (PK-like)"/>
    <property type="match status" value="1"/>
</dbReference>
<dbReference type="EMBL" id="CM007901">
    <property type="protein sequence ID" value="OTG04139.1"/>
    <property type="molecule type" value="Genomic_DNA"/>
</dbReference>
<keyword evidence="12" id="KW-1185">Reference proteome</keyword>
<evidence type="ECO:0000313" key="9">
    <source>
        <dbReference type="EMBL" id="KAF5776681.1"/>
    </source>
</evidence>
<evidence type="ECO:0000259" key="7">
    <source>
        <dbReference type="PROSITE" id="PS50011"/>
    </source>
</evidence>
<keyword evidence="4" id="KW-0547">Nucleotide-binding</keyword>
<evidence type="ECO:0000256" key="6">
    <source>
        <dbReference type="ARBA" id="ARBA00022840"/>
    </source>
</evidence>
<dbReference type="AlphaFoldDB" id="A0A251SZ81"/>
<comment type="similarity">
    <text evidence="1">Belongs to the protein kinase superfamily. CAMK Ser/Thr protein kinase family. CaMK subfamily.</text>
</comment>
<dbReference type="GO" id="GO:0004674">
    <property type="term" value="F:protein serine/threonine kinase activity"/>
    <property type="evidence" value="ECO:0007669"/>
    <property type="project" value="UniProtKB-KW"/>
</dbReference>
<dbReference type="Pfam" id="PF00069">
    <property type="entry name" value="Pkinase"/>
    <property type="match status" value="1"/>
</dbReference>
<dbReference type="PROSITE" id="PS00108">
    <property type="entry name" value="PROTEIN_KINASE_ST"/>
    <property type="match status" value="1"/>
</dbReference>
<sequence>MIIDLCDSLDLFDRISNRAKVFSELEAATIFSPMMHSINYYHRLGIAHRDIKPDNILFDSRGKLKLADFGSAEWFAMSDAGTMTGMWRQRFCSIESITRRLMCRVPERLENVCFC</sequence>
<dbReference type="GO" id="GO:0005524">
    <property type="term" value="F:ATP binding"/>
    <property type="evidence" value="ECO:0007669"/>
    <property type="project" value="UniProtKB-KW"/>
</dbReference>